<evidence type="ECO:0000313" key="2">
    <source>
        <dbReference type="WBParaSite" id="Gr19_v10_g10121.t2"/>
    </source>
</evidence>
<proteinExistence type="predicted"/>
<dbReference type="WBParaSite" id="Gr19_v10_g10121.t2">
    <property type="protein sequence ID" value="Gr19_v10_g10121.t2"/>
    <property type="gene ID" value="Gr19_v10_g10121"/>
</dbReference>
<accession>A0A914GPF4</accession>
<reference evidence="2" key="1">
    <citation type="submission" date="2022-11" db="UniProtKB">
        <authorList>
            <consortium name="WormBaseParasite"/>
        </authorList>
    </citation>
    <scope>IDENTIFICATION</scope>
</reference>
<name>A0A914GPF4_GLORO</name>
<evidence type="ECO:0000313" key="1">
    <source>
        <dbReference type="Proteomes" id="UP000887572"/>
    </source>
</evidence>
<keyword evidence="1" id="KW-1185">Reference proteome</keyword>
<dbReference type="AlphaFoldDB" id="A0A914GPF4"/>
<dbReference type="Proteomes" id="UP000887572">
    <property type="component" value="Unplaced"/>
</dbReference>
<organism evidence="1 2">
    <name type="scientific">Globodera rostochiensis</name>
    <name type="common">Golden nematode worm</name>
    <name type="synonym">Heterodera rostochiensis</name>
    <dbReference type="NCBI Taxonomy" id="31243"/>
    <lineage>
        <taxon>Eukaryota</taxon>
        <taxon>Metazoa</taxon>
        <taxon>Ecdysozoa</taxon>
        <taxon>Nematoda</taxon>
        <taxon>Chromadorea</taxon>
        <taxon>Rhabditida</taxon>
        <taxon>Tylenchina</taxon>
        <taxon>Tylenchomorpha</taxon>
        <taxon>Tylenchoidea</taxon>
        <taxon>Heteroderidae</taxon>
        <taxon>Heteroderinae</taxon>
        <taxon>Globodera</taxon>
    </lineage>
</organism>
<protein>
    <submittedName>
        <fullName evidence="2">Uncharacterized protein</fullName>
    </submittedName>
</protein>
<sequence>MSDNKSDEEQQCDFICADVWHGVFAFLDPFELGLKVALISDRLDVLVDVHFKSREWALGWLRIVRAIGGNGAQIVKRYGAERLPIPQGPLPKNVIGFKEIKIRYVDQTVIEFLQHISRLFNSPGTTVYIKNDDDQSRSWEIIWQKIWPLIKDNICGFPLYFFSKFDRLRQFCPAILRNCANLRSIESSGLFPEFPAKDNAGASSGQALAKWLLTSREDGLPKVLYCRFYSTGMDGLKGAFVNALEPVNFIIRLHSIVGTVPFVRENNWTGERLTFRQIDKNEWLLVRCQIGRKEAKWAVWEKEAIEWKGYNQWNRRIIISFEDSDIGDGMIDANEGPNELTD</sequence>